<dbReference type="PANTHER" id="PTHR39210">
    <property type="entry name" value="HEPARIN-SULFATE LYASE"/>
    <property type="match status" value="1"/>
</dbReference>
<dbReference type="Gene3D" id="2.70.98.70">
    <property type="match status" value="1"/>
</dbReference>
<dbReference type="InterPro" id="IPR008929">
    <property type="entry name" value="Chondroitin_lyas"/>
</dbReference>
<dbReference type="InterPro" id="IPR031680">
    <property type="entry name" value="Hepar_II_III_N"/>
</dbReference>
<comment type="caution">
    <text evidence="7">The sequence shown here is derived from an EMBL/GenBank/DDBJ whole genome shotgun (WGS) entry which is preliminary data.</text>
</comment>
<keyword evidence="4" id="KW-0456">Lyase</keyword>
<keyword evidence="3" id="KW-0574">Periplasm</keyword>
<sequence>MPCIKAYGVCGNTSATCTPVFGPELRTDCEKGGTVLIRKIISIFLVVTVLLCSCEKAPDTGKESSQASPGASQSTECGFTLEEFNCGFRVPSDELTITIADSILDHKMIVNYENMDLETMEPVLPYESFDNFDWDVQFTESPNTFQLYLQCLNPLIYLTKAYQLTSDAAYIDCATEMIQSWMEYEQPRGDSKNPFVWYDHGTALRAENLIYFILVAEPAQRITPEFSRELRELLQEHAEFLSDPQNYTENHNHGIFQDRALIYTAYFLNNDQTAQWLEIAQSRLQLQKEFAFSDEMVHVENSPGYQVGVMDLFRIVADFLKTMGNPYGTDLYQDIEASAEFMARILKPNGSLAEIGDTNGRITSSTVSNASLTAFGNPHLTYSSTQGAQGEMPDSLSAFYPHSGYYIGRNSWAADGFSDATWTMFKSGYSSKTHKHADDLSFMLYSHGYDVFADTGWYNYVSGNFYRDHFVSSRAHNTLIVDGKSYSPTDENSSKTGILRTASEDGYDYVLGVNDMYPGVSLDRHFYYFGDAILLYDNMVSRDEHTYSQLFQCSEYTEILDSSPTEVRLRLADTDCYVRIRQLHASGPLDLNIYHGDTETGYGFISRQMNHLAEINTLKFDAVGTDYDLVTLITIEDASGATEGMDNFSFDEKAMAFSWSDGETNRQISLASRQRVDPMAVTVSQQNNLFTFTNQNTIDGLQYAWYVLDRNTAKVLFKTDYSIDPQFSYRFDEAGSYLVKAYVRSSDGHRQAAITSAVDVNPEGSAKDVTNAYPYLNLQYNGHKMEPLSDSQYRFIIDYDYSWTSSVRWYVYRNGGYYDLLRTDNGILEYTFTEPGQYTVMYYLTTSNGDNEFWNFSEIQIPSKS</sequence>
<dbReference type="Pfam" id="PF07940">
    <property type="entry name" value="Hepar_II_III_C"/>
    <property type="match status" value="1"/>
</dbReference>
<evidence type="ECO:0000256" key="1">
    <source>
        <dbReference type="ARBA" id="ARBA00004418"/>
    </source>
</evidence>
<keyword evidence="2" id="KW-0732">Signal</keyword>
<evidence type="ECO:0000256" key="4">
    <source>
        <dbReference type="ARBA" id="ARBA00023239"/>
    </source>
</evidence>
<dbReference type="SUPFAM" id="SSF48230">
    <property type="entry name" value="Chondroitin AC/alginate lyase"/>
    <property type="match status" value="1"/>
</dbReference>
<dbReference type="GO" id="GO:0042597">
    <property type="term" value="C:periplasmic space"/>
    <property type="evidence" value="ECO:0007669"/>
    <property type="project" value="UniProtKB-SubCell"/>
</dbReference>
<accession>A0A845SZF3</accession>
<gene>
    <name evidence="7" type="ORF">FMM72_00155</name>
</gene>
<name>A0A845SZF3_9FIRM</name>
<evidence type="ECO:0000256" key="2">
    <source>
        <dbReference type="ARBA" id="ARBA00022729"/>
    </source>
</evidence>
<dbReference type="AlphaFoldDB" id="A0A845SZF3"/>
<dbReference type="Proteomes" id="UP000462501">
    <property type="component" value="Unassembled WGS sequence"/>
</dbReference>
<proteinExistence type="predicted"/>
<feature type="domain" description="Heparin-sulfate lyase N-terminal" evidence="6">
    <location>
        <begin position="124"/>
        <end position="362"/>
    </location>
</feature>
<evidence type="ECO:0000259" key="6">
    <source>
        <dbReference type="Pfam" id="PF16889"/>
    </source>
</evidence>
<dbReference type="InterPro" id="IPR035986">
    <property type="entry name" value="PKD_dom_sf"/>
</dbReference>
<feature type="domain" description="Heparinase II/III-like C-terminal" evidence="5">
    <location>
        <begin position="395"/>
        <end position="567"/>
    </location>
</feature>
<dbReference type="EMBL" id="VIQT01000002">
    <property type="protein sequence ID" value="NDO37671.1"/>
    <property type="molecule type" value="Genomic_DNA"/>
</dbReference>
<protein>
    <recommendedName>
        <fullName evidence="9">Heparin-sulfate lyase N-terminal domain-containing protein</fullName>
    </recommendedName>
</protein>
<evidence type="ECO:0000256" key="3">
    <source>
        <dbReference type="ARBA" id="ARBA00022764"/>
    </source>
</evidence>
<evidence type="ECO:0008006" key="9">
    <source>
        <dbReference type="Google" id="ProtNLM"/>
    </source>
</evidence>
<evidence type="ECO:0000313" key="7">
    <source>
        <dbReference type="EMBL" id="NDO37671.1"/>
    </source>
</evidence>
<organism evidence="7 8">
    <name type="scientific">Anaerotruncus colihominis</name>
    <dbReference type="NCBI Taxonomy" id="169435"/>
    <lineage>
        <taxon>Bacteria</taxon>
        <taxon>Bacillati</taxon>
        <taxon>Bacillota</taxon>
        <taxon>Clostridia</taxon>
        <taxon>Eubacteriales</taxon>
        <taxon>Oscillospiraceae</taxon>
        <taxon>Anaerotruncus</taxon>
    </lineage>
</organism>
<dbReference type="Gene3D" id="1.50.10.100">
    <property type="entry name" value="Chondroitin AC/alginate lyase"/>
    <property type="match status" value="1"/>
</dbReference>
<dbReference type="PANTHER" id="PTHR39210:SF1">
    <property type="entry name" value="HEPARIN-SULFATE LYASE"/>
    <property type="match status" value="1"/>
</dbReference>
<evidence type="ECO:0000259" key="5">
    <source>
        <dbReference type="Pfam" id="PF07940"/>
    </source>
</evidence>
<comment type="subcellular location">
    <subcellularLocation>
        <location evidence="1">Periplasm</location>
    </subcellularLocation>
</comment>
<dbReference type="InterPro" id="IPR012480">
    <property type="entry name" value="Hepar_II_III_C"/>
</dbReference>
<evidence type="ECO:0000313" key="8">
    <source>
        <dbReference type="Proteomes" id="UP000462501"/>
    </source>
</evidence>
<dbReference type="SUPFAM" id="SSF49299">
    <property type="entry name" value="PKD domain"/>
    <property type="match status" value="1"/>
</dbReference>
<dbReference type="Pfam" id="PF16889">
    <property type="entry name" value="Hepar_II_III_N"/>
    <property type="match status" value="1"/>
</dbReference>
<dbReference type="GO" id="GO:0016829">
    <property type="term" value="F:lyase activity"/>
    <property type="evidence" value="ECO:0007669"/>
    <property type="project" value="UniProtKB-KW"/>
</dbReference>
<reference evidence="7 8" key="1">
    <citation type="submission" date="2019-06" db="EMBL/GenBank/DDBJ databases">
        <title>Draft genome sequences of 15 bacterial species constituting the stable defined intestinal microbiota of the GM15 gnotobiotic mouse model.</title>
        <authorList>
            <person name="Elie C."/>
            <person name="Mathieu A."/>
            <person name="Saliou A."/>
            <person name="Darnaud M."/>
            <person name="Leulier F."/>
            <person name="Tamellini A."/>
        </authorList>
    </citation>
    <scope>NUCLEOTIDE SEQUENCE [LARGE SCALE GENOMIC DNA]</scope>
    <source>
        <strain evidence="7 8">JM4-15</strain>
    </source>
</reference>